<accession>A0A5B7KBH7</accession>
<dbReference type="EMBL" id="VSRR010131015">
    <property type="protein sequence ID" value="MPD02339.1"/>
    <property type="molecule type" value="Genomic_DNA"/>
</dbReference>
<name>A0A5B7KBH7_PORTR</name>
<organism evidence="1 2">
    <name type="scientific">Portunus trituberculatus</name>
    <name type="common">Swimming crab</name>
    <name type="synonym">Neptunus trituberculatus</name>
    <dbReference type="NCBI Taxonomy" id="210409"/>
    <lineage>
        <taxon>Eukaryota</taxon>
        <taxon>Metazoa</taxon>
        <taxon>Ecdysozoa</taxon>
        <taxon>Arthropoda</taxon>
        <taxon>Crustacea</taxon>
        <taxon>Multicrustacea</taxon>
        <taxon>Malacostraca</taxon>
        <taxon>Eumalacostraca</taxon>
        <taxon>Eucarida</taxon>
        <taxon>Decapoda</taxon>
        <taxon>Pleocyemata</taxon>
        <taxon>Brachyura</taxon>
        <taxon>Eubrachyura</taxon>
        <taxon>Portunoidea</taxon>
        <taxon>Portunidae</taxon>
        <taxon>Portuninae</taxon>
        <taxon>Portunus</taxon>
    </lineage>
</organism>
<gene>
    <name evidence="1" type="ORF">E2C01_097916</name>
</gene>
<protein>
    <submittedName>
        <fullName evidence="1">Uncharacterized protein</fullName>
    </submittedName>
</protein>
<evidence type="ECO:0000313" key="1">
    <source>
        <dbReference type="EMBL" id="MPD02339.1"/>
    </source>
</evidence>
<dbReference type="Proteomes" id="UP000324222">
    <property type="component" value="Unassembled WGS sequence"/>
</dbReference>
<evidence type="ECO:0000313" key="2">
    <source>
        <dbReference type="Proteomes" id="UP000324222"/>
    </source>
</evidence>
<reference evidence="1 2" key="1">
    <citation type="submission" date="2019-05" db="EMBL/GenBank/DDBJ databases">
        <title>Another draft genome of Portunus trituberculatus and its Hox gene families provides insights of decapod evolution.</title>
        <authorList>
            <person name="Jeong J.-H."/>
            <person name="Song I."/>
            <person name="Kim S."/>
            <person name="Choi T."/>
            <person name="Kim D."/>
            <person name="Ryu S."/>
            <person name="Kim W."/>
        </authorList>
    </citation>
    <scope>NUCLEOTIDE SEQUENCE [LARGE SCALE GENOMIC DNA]</scope>
    <source>
        <tissue evidence="1">Muscle</tissue>
    </source>
</reference>
<proteinExistence type="predicted"/>
<keyword evidence="2" id="KW-1185">Reference proteome</keyword>
<dbReference type="AlphaFoldDB" id="A0A5B7KBH7"/>
<comment type="caution">
    <text evidence="1">The sequence shown here is derived from an EMBL/GenBank/DDBJ whole genome shotgun (WGS) entry which is preliminary data.</text>
</comment>
<sequence length="91" mass="10689">MDEEVQYGRCFLMISYEYILRAHHRDTSGTHLGSTSVQRPVRLVLVWSWSFYRVGARDERSGKSRYGRRGSPFCRPLTITERLVAWRHVSA</sequence>